<organism evidence="1 2">
    <name type="scientific">Desulfosporosinus hippei DSM 8344</name>
    <dbReference type="NCBI Taxonomy" id="1121419"/>
    <lineage>
        <taxon>Bacteria</taxon>
        <taxon>Bacillati</taxon>
        <taxon>Bacillota</taxon>
        <taxon>Clostridia</taxon>
        <taxon>Eubacteriales</taxon>
        <taxon>Desulfitobacteriaceae</taxon>
        <taxon>Desulfosporosinus</taxon>
    </lineage>
</organism>
<dbReference type="Proteomes" id="UP000198656">
    <property type="component" value="Unassembled WGS sequence"/>
</dbReference>
<evidence type="ECO:0000313" key="1">
    <source>
        <dbReference type="EMBL" id="SDG20083.1"/>
    </source>
</evidence>
<keyword evidence="2" id="KW-1185">Reference proteome</keyword>
<proteinExistence type="predicted"/>
<gene>
    <name evidence="1" type="ORF">SAMN05443529_101339</name>
</gene>
<dbReference type="AlphaFoldDB" id="A0A1G7SAR9"/>
<protein>
    <submittedName>
        <fullName evidence="1">Uncharacterized protein</fullName>
    </submittedName>
</protein>
<reference evidence="2" key="1">
    <citation type="submission" date="2016-10" db="EMBL/GenBank/DDBJ databases">
        <authorList>
            <person name="Varghese N."/>
            <person name="Submissions S."/>
        </authorList>
    </citation>
    <scope>NUCLEOTIDE SEQUENCE [LARGE SCALE GENOMIC DNA]</scope>
    <source>
        <strain evidence="2">DSM 8344</strain>
    </source>
</reference>
<name>A0A1G7SAR9_9FIRM</name>
<sequence length="54" mass="6487">MIEQKMRQKPSFKHQACKEGFCHLPLNWTIEPYFFESAQTGYYNNHEIVVLKEP</sequence>
<dbReference type="STRING" id="1121419.SAMN05443529_101339"/>
<evidence type="ECO:0000313" key="2">
    <source>
        <dbReference type="Proteomes" id="UP000198656"/>
    </source>
</evidence>
<accession>A0A1G7SAR9</accession>
<dbReference type="EMBL" id="FNCP01000001">
    <property type="protein sequence ID" value="SDG20083.1"/>
    <property type="molecule type" value="Genomic_DNA"/>
</dbReference>